<keyword evidence="1" id="KW-0812">Transmembrane</keyword>
<name>A0A316G6P5_9RHOB</name>
<protein>
    <recommendedName>
        <fullName evidence="4">MFS transporter</fullName>
    </recommendedName>
</protein>
<proteinExistence type="predicted"/>
<dbReference type="AlphaFoldDB" id="A0A316G6P5"/>
<evidence type="ECO:0000313" key="2">
    <source>
        <dbReference type="EMBL" id="PWK55626.1"/>
    </source>
</evidence>
<dbReference type="EMBL" id="QGGV01000006">
    <property type="protein sequence ID" value="PWK55626.1"/>
    <property type="molecule type" value="Genomic_DNA"/>
</dbReference>
<dbReference type="RefSeq" id="WP_249033323.1">
    <property type="nucleotide sequence ID" value="NZ_QGGV01000006.1"/>
</dbReference>
<reference evidence="2 3" key="1">
    <citation type="submission" date="2018-05" db="EMBL/GenBank/DDBJ databases">
        <title>Genomic Encyclopedia of Type Strains, Phase IV (KMG-IV): sequencing the most valuable type-strain genomes for metagenomic binning, comparative biology and taxonomic classification.</title>
        <authorList>
            <person name="Goeker M."/>
        </authorList>
    </citation>
    <scope>NUCLEOTIDE SEQUENCE [LARGE SCALE GENOMIC DNA]</scope>
    <source>
        <strain evidence="2 3">DSM 103371</strain>
    </source>
</reference>
<dbReference type="SUPFAM" id="SSF103473">
    <property type="entry name" value="MFS general substrate transporter"/>
    <property type="match status" value="1"/>
</dbReference>
<dbReference type="Proteomes" id="UP000245390">
    <property type="component" value="Unassembled WGS sequence"/>
</dbReference>
<dbReference type="InterPro" id="IPR036259">
    <property type="entry name" value="MFS_trans_sf"/>
</dbReference>
<keyword evidence="3" id="KW-1185">Reference proteome</keyword>
<gene>
    <name evidence="2" type="ORF">C8D95_10621</name>
</gene>
<evidence type="ECO:0000256" key="1">
    <source>
        <dbReference type="SAM" id="Phobius"/>
    </source>
</evidence>
<keyword evidence="1" id="KW-1133">Transmembrane helix</keyword>
<sequence length="100" mass="10072">MAAVALVIFGAPAAYAFAVLHGPGNGILTIAKGTLPLALFGAAGYGRRLGWLNAPARILQAAAPLVFGAALTAWGLHAIWLTAGIGVASLIALLALRRTT</sequence>
<evidence type="ECO:0000313" key="3">
    <source>
        <dbReference type="Proteomes" id="UP000245390"/>
    </source>
</evidence>
<keyword evidence="1" id="KW-0472">Membrane</keyword>
<organism evidence="2 3">
    <name type="scientific">Silicimonas algicola</name>
    <dbReference type="NCBI Taxonomy" id="1826607"/>
    <lineage>
        <taxon>Bacteria</taxon>
        <taxon>Pseudomonadati</taxon>
        <taxon>Pseudomonadota</taxon>
        <taxon>Alphaproteobacteria</taxon>
        <taxon>Rhodobacterales</taxon>
        <taxon>Paracoccaceae</taxon>
    </lineage>
</organism>
<evidence type="ECO:0008006" key="4">
    <source>
        <dbReference type="Google" id="ProtNLM"/>
    </source>
</evidence>
<feature type="transmembrane region" description="Helical" evidence="1">
    <location>
        <begin position="80"/>
        <end position="96"/>
    </location>
</feature>
<comment type="caution">
    <text evidence="2">The sequence shown here is derived from an EMBL/GenBank/DDBJ whole genome shotgun (WGS) entry which is preliminary data.</text>
</comment>
<accession>A0A316G6P5</accession>